<evidence type="ECO:0000256" key="5">
    <source>
        <dbReference type="ARBA" id="ARBA00013950"/>
    </source>
</evidence>
<dbReference type="PIRSF" id="PIRSF000498">
    <property type="entry name" value="Riboflavin_syn_A"/>
    <property type="match status" value="1"/>
</dbReference>
<keyword evidence="7" id="KW-0808">Transferase</keyword>
<accession>A0A6J6E7P1</accession>
<dbReference type="GO" id="GO:0004746">
    <property type="term" value="F:riboflavin synthase activity"/>
    <property type="evidence" value="ECO:0007669"/>
    <property type="project" value="UniProtKB-EC"/>
</dbReference>
<dbReference type="PROSITE" id="PS51177">
    <property type="entry name" value="LUMAZINE_BIND"/>
    <property type="match status" value="2"/>
</dbReference>
<dbReference type="InterPro" id="IPR001783">
    <property type="entry name" value="Lumazine-bd"/>
</dbReference>
<evidence type="ECO:0000256" key="8">
    <source>
        <dbReference type="ARBA" id="ARBA00022737"/>
    </source>
</evidence>
<dbReference type="FunFam" id="2.40.30.20:FF:000003">
    <property type="entry name" value="Riboflavin synthase, alpha subunit"/>
    <property type="match status" value="1"/>
</dbReference>
<evidence type="ECO:0000256" key="7">
    <source>
        <dbReference type="ARBA" id="ARBA00022679"/>
    </source>
</evidence>
<dbReference type="Gene3D" id="2.40.30.20">
    <property type="match status" value="2"/>
</dbReference>
<evidence type="ECO:0000256" key="1">
    <source>
        <dbReference type="ARBA" id="ARBA00000968"/>
    </source>
</evidence>
<comment type="pathway">
    <text evidence="3">Cofactor biosynthesis; riboflavin biosynthesis; riboflavin from 2-hydroxy-3-oxobutyl phosphate and 5-amino-6-(D-ribitylamino)uracil: step 2/2.</text>
</comment>
<proteinExistence type="predicted"/>
<name>A0A6J6E7P1_9ZZZZ</name>
<keyword evidence="8" id="KW-0677">Repeat</keyword>
<comment type="function">
    <text evidence="2">Catalyzes the dismutation of two molecules of 6,7-dimethyl-8-ribityllumazine, resulting in the formation of riboflavin and 5-amino-6-(D-ribitylamino)uracil.</text>
</comment>
<evidence type="ECO:0000259" key="9">
    <source>
        <dbReference type="PROSITE" id="PS51177"/>
    </source>
</evidence>
<dbReference type="Pfam" id="PF00677">
    <property type="entry name" value="Lum_binding"/>
    <property type="match status" value="2"/>
</dbReference>
<dbReference type="InterPro" id="IPR023366">
    <property type="entry name" value="ATP_synth_asu-like_sf"/>
</dbReference>
<dbReference type="PANTHER" id="PTHR21098">
    <property type="entry name" value="RIBOFLAVIN SYNTHASE ALPHA CHAIN"/>
    <property type="match status" value="1"/>
</dbReference>
<dbReference type="FunFam" id="2.40.30.20:FF:000004">
    <property type="entry name" value="Riboflavin synthase, alpha subunit"/>
    <property type="match status" value="1"/>
</dbReference>
<evidence type="ECO:0000256" key="6">
    <source>
        <dbReference type="ARBA" id="ARBA00022619"/>
    </source>
</evidence>
<comment type="catalytic activity">
    <reaction evidence="1">
        <text>2 6,7-dimethyl-8-(1-D-ribityl)lumazine + H(+) = 5-amino-6-(D-ribitylamino)uracil + riboflavin</text>
        <dbReference type="Rhea" id="RHEA:20772"/>
        <dbReference type="ChEBI" id="CHEBI:15378"/>
        <dbReference type="ChEBI" id="CHEBI:15934"/>
        <dbReference type="ChEBI" id="CHEBI:57986"/>
        <dbReference type="ChEBI" id="CHEBI:58201"/>
        <dbReference type="EC" id="2.5.1.9"/>
    </reaction>
</comment>
<dbReference type="SUPFAM" id="SSF63380">
    <property type="entry name" value="Riboflavin synthase domain-like"/>
    <property type="match status" value="2"/>
</dbReference>
<evidence type="ECO:0000313" key="11">
    <source>
        <dbReference type="EMBL" id="CAB4572610.1"/>
    </source>
</evidence>
<evidence type="ECO:0000256" key="4">
    <source>
        <dbReference type="ARBA" id="ARBA00012827"/>
    </source>
</evidence>
<feature type="domain" description="Lumazine-binding" evidence="9">
    <location>
        <begin position="97"/>
        <end position="193"/>
    </location>
</feature>
<protein>
    <recommendedName>
        <fullName evidence="5">Riboflavin synthase</fullName>
        <ecNumber evidence="4">2.5.1.9</ecNumber>
    </recommendedName>
</protein>
<dbReference type="EMBL" id="CAEZST010000003">
    <property type="protein sequence ID" value="CAB4541802.1"/>
    <property type="molecule type" value="Genomic_DNA"/>
</dbReference>
<dbReference type="NCBIfam" id="NF006767">
    <property type="entry name" value="PRK09289.1"/>
    <property type="match status" value="1"/>
</dbReference>
<dbReference type="GO" id="GO:0009231">
    <property type="term" value="P:riboflavin biosynthetic process"/>
    <property type="evidence" value="ECO:0007669"/>
    <property type="project" value="UniProtKB-KW"/>
</dbReference>
<dbReference type="InterPro" id="IPR026017">
    <property type="entry name" value="Lumazine-bd_dom"/>
</dbReference>
<gene>
    <name evidence="10" type="ORF">UFOPK1503_00303</name>
    <name evidence="11" type="ORF">UFOPK1693_00821</name>
</gene>
<dbReference type="InterPro" id="IPR017938">
    <property type="entry name" value="Riboflavin_synthase-like_b-brl"/>
</dbReference>
<keyword evidence="6" id="KW-0686">Riboflavin biosynthesis</keyword>
<dbReference type="PANTHER" id="PTHR21098:SF12">
    <property type="entry name" value="RIBOFLAVIN SYNTHASE"/>
    <property type="match status" value="1"/>
</dbReference>
<organism evidence="11">
    <name type="scientific">freshwater metagenome</name>
    <dbReference type="NCBI Taxonomy" id="449393"/>
    <lineage>
        <taxon>unclassified sequences</taxon>
        <taxon>metagenomes</taxon>
        <taxon>ecological metagenomes</taxon>
    </lineage>
</organism>
<dbReference type="EC" id="2.5.1.9" evidence="4"/>
<dbReference type="AlphaFoldDB" id="A0A6J6E7P1"/>
<feature type="domain" description="Lumazine-binding" evidence="9">
    <location>
        <begin position="1"/>
        <end position="96"/>
    </location>
</feature>
<dbReference type="EMBL" id="CAEZTO010000011">
    <property type="protein sequence ID" value="CAB4572610.1"/>
    <property type="molecule type" value="Genomic_DNA"/>
</dbReference>
<evidence type="ECO:0000313" key="10">
    <source>
        <dbReference type="EMBL" id="CAB4541802.1"/>
    </source>
</evidence>
<dbReference type="CDD" id="cd00402">
    <property type="entry name" value="Riboflavin_synthase_like"/>
    <property type="match status" value="1"/>
</dbReference>
<reference evidence="11" key="1">
    <citation type="submission" date="2020-05" db="EMBL/GenBank/DDBJ databases">
        <authorList>
            <person name="Chiriac C."/>
            <person name="Salcher M."/>
            <person name="Ghai R."/>
            <person name="Kavagutti S V."/>
        </authorList>
    </citation>
    <scope>NUCLEOTIDE SEQUENCE</scope>
</reference>
<dbReference type="NCBIfam" id="TIGR00187">
    <property type="entry name" value="ribE"/>
    <property type="match status" value="1"/>
</dbReference>
<evidence type="ECO:0000256" key="2">
    <source>
        <dbReference type="ARBA" id="ARBA00002803"/>
    </source>
</evidence>
<sequence length="196" mass="21216">MFTGIIEELGKVAAIEKQPDAIRLTIACKGVLSDLKRGDSISCSGTCLTAIEIDENGFTADVMLETIRRSSLDGVKVGDPINLERAMSAATRFGGHIVQGHVDGVGEVVSREKSDNWDWVKIRLPKELMKYVVHKGSITLDGISLTVNDIADDVIAVSLIPETLKVTTLGYKNPGDKVNVEADVLAKHVEKLMESK</sequence>
<dbReference type="NCBIfam" id="NF009566">
    <property type="entry name" value="PRK13020.1"/>
    <property type="match status" value="1"/>
</dbReference>
<evidence type="ECO:0000256" key="3">
    <source>
        <dbReference type="ARBA" id="ARBA00004887"/>
    </source>
</evidence>